<feature type="signal peptide" evidence="1">
    <location>
        <begin position="1"/>
        <end position="23"/>
    </location>
</feature>
<evidence type="ECO:0000313" key="2">
    <source>
        <dbReference type="EMBL" id="SDD03949.1"/>
    </source>
</evidence>
<keyword evidence="1" id="KW-0732">Signal</keyword>
<dbReference type="EMBL" id="FMYT01000023">
    <property type="protein sequence ID" value="SDD03949.1"/>
    <property type="molecule type" value="Genomic_DNA"/>
</dbReference>
<dbReference type="AlphaFoldDB" id="A0A1G6RH21"/>
<proteinExistence type="predicted"/>
<sequence length="191" mass="21466">MKKVLVLSLVLVFVLSLSSMAFATTHTLDVVGGGEKQEISTGRTVEDYVNALKELVDADRAGDIFYPEEDEVKYLFVPLYKGGELIGYGSWVNTIIYSHPEDFIAVLGMANNSKSKESMAVIKKWKPLDANDHHPEMKQEEFLSRYYGMSLKTSFEPEVDIVAGSTISSHTFFFEMKNMLLVFENFGPEAE</sequence>
<name>A0A1G6RH21_9FIRM</name>
<protein>
    <recommendedName>
        <fullName evidence="4">FMN-binding domain-containing protein</fullName>
    </recommendedName>
</protein>
<reference evidence="2 3" key="1">
    <citation type="submission" date="2016-10" db="EMBL/GenBank/DDBJ databases">
        <authorList>
            <person name="Varghese N."/>
            <person name="Submissions S."/>
        </authorList>
    </citation>
    <scope>NUCLEOTIDE SEQUENCE [LARGE SCALE GENOMIC DNA]</scope>
    <source>
        <strain evidence="2 3">WG10</strain>
    </source>
</reference>
<accession>A0A1G6RH21</accession>
<dbReference type="RefSeq" id="WP_089655798.1">
    <property type="nucleotide sequence ID" value="NZ_FMYT01000023.1"/>
</dbReference>
<organism evidence="2 3">
    <name type="scientific">Halanaerobium congolense</name>
    <dbReference type="NCBI Taxonomy" id="54121"/>
    <lineage>
        <taxon>Bacteria</taxon>
        <taxon>Bacillati</taxon>
        <taxon>Bacillota</taxon>
        <taxon>Clostridia</taxon>
        <taxon>Halanaerobiales</taxon>
        <taxon>Halanaerobiaceae</taxon>
        <taxon>Halanaerobium</taxon>
    </lineage>
</organism>
<evidence type="ECO:0000256" key="1">
    <source>
        <dbReference type="SAM" id="SignalP"/>
    </source>
</evidence>
<dbReference type="Proteomes" id="UP000324896">
    <property type="component" value="Unassembled WGS sequence"/>
</dbReference>
<evidence type="ECO:0008006" key="4">
    <source>
        <dbReference type="Google" id="ProtNLM"/>
    </source>
</evidence>
<gene>
    <name evidence="2" type="ORF">SAMN04488597_12331</name>
</gene>
<feature type="chain" id="PRO_5043145146" description="FMN-binding domain-containing protein" evidence="1">
    <location>
        <begin position="24"/>
        <end position="191"/>
    </location>
</feature>
<evidence type="ECO:0000313" key="3">
    <source>
        <dbReference type="Proteomes" id="UP000324896"/>
    </source>
</evidence>